<dbReference type="RefSeq" id="XP_062634921.1">
    <property type="nucleotide sequence ID" value="XM_062777933.1"/>
</dbReference>
<dbReference type="AlphaFoldDB" id="A0AAN6UYS2"/>
<dbReference type="EMBL" id="MU853610">
    <property type="protein sequence ID" value="KAK4141550.1"/>
    <property type="molecule type" value="Genomic_DNA"/>
</dbReference>
<gene>
    <name evidence="2" type="ORF">C8A04DRAFT_14007</name>
</gene>
<comment type="caution">
    <text evidence="2">The sequence shown here is derived from an EMBL/GenBank/DDBJ whole genome shotgun (WGS) entry which is preliminary data.</text>
</comment>
<accession>A0AAN6UYS2</accession>
<dbReference type="GeneID" id="87814546"/>
<protein>
    <submittedName>
        <fullName evidence="2">Uncharacterized protein</fullName>
    </submittedName>
</protein>
<organism evidence="2 3">
    <name type="scientific">Dichotomopilus funicola</name>
    <dbReference type="NCBI Taxonomy" id="1934379"/>
    <lineage>
        <taxon>Eukaryota</taxon>
        <taxon>Fungi</taxon>
        <taxon>Dikarya</taxon>
        <taxon>Ascomycota</taxon>
        <taxon>Pezizomycotina</taxon>
        <taxon>Sordariomycetes</taxon>
        <taxon>Sordariomycetidae</taxon>
        <taxon>Sordariales</taxon>
        <taxon>Chaetomiaceae</taxon>
        <taxon>Dichotomopilus</taxon>
    </lineage>
</organism>
<reference evidence="2" key="2">
    <citation type="submission" date="2023-05" db="EMBL/GenBank/DDBJ databases">
        <authorList>
            <consortium name="Lawrence Berkeley National Laboratory"/>
            <person name="Steindorff A."/>
            <person name="Hensen N."/>
            <person name="Bonometti L."/>
            <person name="Westerberg I."/>
            <person name="Brannstrom I.O."/>
            <person name="Guillou S."/>
            <person name="Cros-Aarteil S."/>
            <person name="Calhoun S."/>
            <person name="Haridas S."/>
            <person name="Kuo A."/>
            <person name="Mondo S."/>
            <person name="Pangilinan J."/>
            <person name="Riley R."/>
            <person name="Labutti K."/>
            <person name="Andreopoulos B."/>
            <person name="Lipzen A."/>
            <person name="Chen C."/>
            <person name="Yanf M."/>
            <person name="Daum C."/>
            <person name="Ng V."/>
            <person name="Clum A."/>
            <person name="Ohm R."/>
            <person name="Martin F."/>
            <person name="Silar P."/>
            <person name="Natvig D."/>
            <person name="Lalanne C."/>
            <person name="Gautier V."/>
            <person name="Ament-Velasquez S.L."/>
            <person name="Kruys A."/>
            <person name="Hutchinson M.I."/>
            <person name="Powell A.J."/>
            <person name="Barry K."/>
            <person name="Miller A.N."/>
            <person name="Grigoriev I.V."/>
            <person name="Debuchy R."/>
            <person name="Gladieux P."/>
            <person name="Thoren M.H."/>
            <person name="Johannesson H."/>
        </authorList>
    </citation>
    <scope>NUCLEOTIDE SEQUENCE</scope>
    <source>
        <strain evidence="2">CBS 141.50</strain>
    </source>
</reference>
<reference evidence="2" key="1">
    <citation type="journal article" date="2023" name="Mol. Phylogenet. Evol.">
        <title>Genome-scale phylogeny and comparative genomics of the fungal order Sordariales.</title>
        <authorList>
            <person name="Hensen N."/>
            <person name="Bonometti L."/>
            <person name="Westerberg I."/>
            <person name="Brannstrom I.O."/>
            <person name="Guillou S."/>
            <person name="Cros-Aarteil S."/>
            <person name="Calhoun S."/>
            <person name="Haridas S."/>
            <person name="Kuo A."/>
            <person name="Mondo S."/>
            <person name="Pangilinan J."/>
            <person name="Riley R."/>
            <person name="LaButti K."/>
            <person name="Andreopoulos B."/>
            <person name="Lipzen A."/>
            <person name="Chen C."/>
            <person name="Yan M."/>
            <person name="Daum C."/>
            <person name="Ng V."/>
            <person name="Clum A."/>
            <person name="Steindorff A."/>
            <person name="Ohm R.A."/>
            <person name="Martin F."/>
            <person name="Silar P."/>
            <person name="Natvig D.O."/>
            <person name="Lalanne C."/>
            <person name="Gautier V."/>
            <person name="Ament-Velasquez S.L."/>
            <person name="Kruys A."/>
            <person name="Hutchinson M.I."/>
            <person name="Powell A.J."/>
            <person name="Barry K."/>
            <person name="Miller A.N."/>
            <person name="Grigoriev I.V."/>
            <person name="Debuchy R."/>
            <person name="Gladieux P."/>
            <person name="Hiltunen Thoren M."/>
            <person name="Johannesson H."/>
        </authorList>
    </citation>
    <scope>NUCLEOTIDE SEQUENCE</scope>
    <source>
        <strain evidence="2">CBS 141.50</strain>
    </source>
</reference>
<evidence type="ECO:0000313" key="3">
    <source>
        <dbReference type="Proteomes" id="UP001302676"/>
    </source>
</evidence>
<dbReference type="Proteomes" id="UP001302676">
    <property type="component" value="Unassembled WGS sequence"/>
</dbReference>
<evidence type="ECO:0000256" key="1">
    <source>
        <dbReference type="SAM" id="MobiDB-lite"/>
    </source>
</evidence>
<sequence>MGPTTYPPNLIEYIWPCNHHAHVSVQPAPSPSILVDRGEFSLPAARPPEDLTEEERTGIPGRRKCCRCWATSSIFKPLTACEECEHPFTGCPTCVVVDSSGTREIATLQRRPVGEFDQTPEHWRCGTCEHINTFDAEAAGPINGFLAPMVADYMEDMQCRKCGGHFTEESWVMNPFWVYLGAWNGKVVAEGGPWHWSMVWHRDCAGEGHSREECYAERRNGRRRRENPCINKNFAVEAAEAEKAAAESTSASAADSTTTEKSAPAIPPIMVVDTDRHSLPPPSAGLTPFPEDHHPGFGDHDRVTMPGVPSAAAALQPDNQDNQTVGTGGFTIGDYEGTGFGSDIDEMLPVDRGLAVPGDDETDGPDLGSYYDVPSRPRSPAAPVAVAGGGNYYAPLRQDFAPGTVPPSEDGMFFSLSQTGKCIWSGLT</sequence>
<evidence type="ECO:0000313" key="2">
    <source>
        <dbReference type="EMBL" id="KAK4141550.1"/>
    </source>
</evidence>
<keyword evidence="3" id="KW-1185">Reference proteome</keyword>
<name>A0AAN6UYS2_9PEZI</name>
<proteinExistence type="predicted"/>
<feature type="region of interest" description="Disordered" evidence="1">
    <location>
        <begin position="356"/>
        <end position="379"/>
    </location>
</feature>